<accession>A0A6V7UP33</accession>
<feature type="region of interest" description="Disordered" evidence="1">
    <location>
        <begin position="62"/>
        <end position="97"/>
    </location>
</feature>
<feature type="region of interest" description="Disordered" evidence="1">
    <location>
        <begin position="117"/>
        <end position="328"/>
    </location>
</feature>
<sequence>MDSFDGSFSLVFPSILLFCSFTSLVAIYCGKKRGKKHKGRKIATKKNSGGCFGCCRKKKVKAPRHSGQKKVRTPSKSKIPSPRITEKVRPGHAKKNDYMTLGNIDVDIFKKMDVNKKRHSDSKKLPVQKTQEDNTKTASLWSSQDESPSDQLAEISKRESQKSRKSVSKRELLPSKVPKLPPEREVGPSKNGRPRPDSLPEATKTAKIKDNEEVKIDKQSRVRHSAEENKREKQRVFKLLEAKINAVLKEEKSKDEKKEKDKKSGVTKGKELKKDAEPSKEAENKDKNQKKEQKIGDNEKQDSDSSSESIRRSRDERSETEKISIMQPIILDSEIESGMTISMKSEVSESTTEANMNN</sequence>
<reference evidence="3 4" key="1">
    <citation type="submission" date="2020-08" db="EMBL/GenBank/DDBJ databases">
        <authorList>
            <person name="Koutsovoulos G."/>
            <person name="Danchin GJ E."/>
        </authorList>
    </citation>
    <scope>NUCLEOTIDE SEQUENCE [LARGE SCALE GENOMIC DNA]</scope>
</reference>
<dbReference type="AlphaFoldDB" id="A0A6V7UP33"/>
<feature type="compositionally biased region" description="Basic residues" evidence="1">
    <location>
        <begin position="62"/>
        <end position="75"/>
    </location>
</feature>
<evidence type="ECO:0000256" key="1">
    <source>
        <dbReference type="SAM" id="MobiDB-lite"/>
    </source>
</evidence>
<proteinExistence type="predicted"/>
<feature type="compositionally biased region" description="Basic and acidic residues" evidence="1">
    <location>
        <begin position="248"/>
        <end position="322"/>
    </location>
</feature>
<evidence type="ECO:0000256" key="2">
    <source>
        <dbReference type="SAM" id="Phobius"/>
    </source>
</evidence>
<feature type="compositionally biased region" description="Basic and acidic residues" evidence="1">
    <location>
        <begin position="155"/>
        <end position="173"/>
    </location>
</feature>
<feature type="compositionally biased region" description="Basic and acidic residues" evidence="1">
    <location>
        <begin position="84"/>
        <end position="97"/>
    </location>
</feature>
<feature type="compositionally biased region" description="Basic and acidic residues" evidence="1">
    <location>
        <begin position="207"/>
        <end position="241"/>
    </location>
</feature>
<evidence type="ECO:0000313" key="3">
    <source>
        <dbReference type="EMBL" id="CAD2162409.1"/>
    </source>
</evidence>
<feature type="transmembrane region" description="Helical" evidence="2">
    <location>
        <begin position="6"/>
        <end position="30"/>
    </location>
</feature>
<keyword evidence="2" id="KW-0472">Membrane</keyword>
<name>A0A6V7UP33_MELEN</name>
<evidence type="ECO:0000313" key="4">
    <source>
        <dbReference type="Proteomes" id="UP000580250"/>
    </source>
</evidence>
<comment type="caution">
    <text evidence="3">The sequence shown here is derived from an EMBL/GenBank/DDBJ whole genome shotgun (WGS) entry which is preliminary data.</text>
</comment>
<keyword evidence="2" id="KW-0812">Transmembrane</keyword>
<organism evidence="3 4">
    <name type="scientific">Meloidogyne enterolobii</name>
    <name type="common">Root-knot nematode worm</name>
    <name type="synonym">Meloidogyne mayaguensis</name>
    <dbReference type="NCBI Taxonomy" id="390850"/>
    <lineage>
        <taxon>Eukaryota</taxon>
        <taxon>Metazoa</taxon>
        <taxon>Ecdysozoa</taxon>
        <taxon>Nematoda</taxon>
        <taxon>Chromadorea</taxon>
        <taxon>Rhabditida</taxon>
        <taxon>Tylenchina</taxon>
        <taxon>Tylenchomorpha</taxon>
        <taxon>Tylenchoidea</taxon>
        <taxon>Meloidogynidae</taxon>
        <taxon>Meloidogyninae</taxon>
        <taxon>Meloidogyne</taxon>
    </lineage>
</organism>
<feature type="compositionally biased region" description="Polar residues" evidence="1">
    <location>
        <begin position="136"/>
        <end position="150"/>
    </location>
</feature>
<gene>
    <name evidence="3" type="ORF">MENT_LOCUS15405</name>
</gene>
<protein>
    <submittedName>
        <fullName evidence="3">Uncharacterized protein</fullName>
    </submittedName>
</protein>
<dbReference type="Proteomes" id="UP000580250">
    <property type="component" value="Unassembled WGS sequence"/>
</dbReference>
<dbReference type="EMBL" id="CAJEWN010000091">
    <property type="protein sequence ID" value="CAD2162409.1"/>
    <property type="molecule type" value="Genomic_DNA"/>
</dbReference>
<keyword evidence="2" id="KW-1133">Transmembrane helix</keyword>